<comment type="caution">
    <text evidence="2">The sequence shown here is derived from an EMBL/GenBank/DDBJ whole genome shotgun (WGS) entry which is preliminary data.</text>
</comment>
<dbReference type="Pfam" id="PF05175">
    <property type="entry name" value="MTS"/>
    <property type="match status" value="1"/>
</dbReference>
<dbReference type="InterPro" id="IPR029063">
    <property type="entry name" value="SAM-dependent_MTases_sf"/>
</dbReference>
<protein>
    <recommendedName>
        <fullName evidence="1">Methyltransferase small domain-containing protein</fullName>
    </recommendedName>
</protein>
<proteinExistence type="predicted"/>
<dbReference type="InterPro" id="IPR002052">
    <property type="entry name" value="DNA_methylase_N6_adenine_CS"/>
</dbReference>
<evidence type="ECO:0000313" key="3">
    <source>
        <dbReference type="Proteomes" id="UP001491310"/>
    </source>
</evidence>
<dbReference type="EMBL" id="JALJOT010000018">
    <property type="protein sequence ID" value="KAK9901317.1"/>
    <property type="molecule type" value="Genomic_DNA"/>
</dbReference>
<dbReference type="Gene3D" id="3.40.50.150">
    <property type="entry name" value="Vaccinia Virus protein VP39"/>
    <property type="match status" value="1"/>
</dbReference>
<accession>A0ABR2YB15</accession>
<feature type="domain" description="Methyltransferase small" evidence="1">
    <location>
        <begin position="53"/>
        <end position="140"/>
    </location>
</feature>
<keyword evidence="3" id="KW-1185">Reference proteome</keyword>
<dbReference type="PROSITE" id="PS00092">
    <property type="entry name" value="N6_MTASE"/>
    <property type="match status" value="1"/>
</dbReference>
<reference evidence="2 3" key="1">
    <citation type="journal article" date="2024" name="Nat. Commun.">
        <title>Phylogenomics reveals the evolutionary origins of lichenization in chlorophyte algae.</title>
        <authorList>
            <person name="Puginier C."/>
            <person name="Libourel C."/>
            <person name="Otte J."/>
            <person name="Skaloud P."/>
            <person name="Haon M."/>
            <person name="Grisel S."/>
            <person name="Petersen M."/>
            <person name="Berrin J.G."/>
            <person name="Delaux P.M."/>
            <person name="Dal Grande F."/>
            <person name="Keller J."/>
        </authorList>
    </citation>
    <scope>NUCLEOTIDE SEQUENCE [LARGE SCALE GENOMIC DNA]</scope>
    <source>
        <strain evidence="2 3">SAG 216-7</strain>
    </source>
</reference>
<evidence type="ECO:0000259" key="1">
    <source>
        <dbReference type="Pfam" id="PF05175"/>
    </source>
</evidence>
<dbReference type="InterPro" id="IPR007848">
    <property type="entry name" value="Small_mtfrase_dom"/>
</dbReference>
<dbReference type="Proteomes" id="UP001491310">
    <property type="component" value="Unassembled WGS sequence"/>
</dbReference>
<name>A0ABR2YB15_9CHLO</name>
<gene>
    <name evidence="2" type="ORF">WJX75_006147</name>
</gene>
<sequence>MAAAPATITLRPVPNLLPPAPKKIDRKSEIRNTPKEIFICDEESHFYSQCLEKLVLKRCKGRQTVLEFGTGDGGPVIASLSRSSFQGTVHGFEINEQAAAIASKRAAENGLQNCYQVHNSCFFTAAKNSHANFLVANPPYIPAPNNRIMMPALHGGPDGAGLTRDLMSLGVPNLMLLLSSYSNPVATLKHAQQEGYKALDFMVTAMPFGMYSSESKVKKWIAQMKARSEAFYSDSGYLLAGVLLSRGAVDARSPDQESHDLTDQLLSVLALPSAADSHARLAAHQGETAWLRREGHLRLGACCSLEHPRDPSPQTPHLIGPMAACPSSQAYHATSLRRA</sequence>
<dbReference type="SUPFAM" id="SSF53335">
    <property type="entry name" value="S-adenosyl-L-methionine-dependent methyltransferases"/>
    <property type="match status" value="1"/>
</dbReference>
<organism evidence="2 3">
    <name type="scientific">Coccomyxa subellipsoidea</name>
    <dbReference type="NCBI Taxonomy" id="248742"/>
    <lineage>
        <taxon>Eukaryota</taxon>
        <taxon>Viridiplantae</taxon>
        <taxon>Chlorophyta</taxon>
        <taxon>core chlorophytes</taxon>
        <taxon>Trebouxiophyceae</taxon>
        <taxon>Trebouxiophyceae incertae sedis</taxon>
        <taxon>Coccomyxaceae</taxon>
        <taxon>Coccomyxa</taxon>
    </lineage>
</organism>
<evidence type="ECO:0000313" key="2">
    <source>
        <dbReference type="EMBL" id="KAK9901317.1"/>
    </source>
</evidence>